<evidence type="ECO:0000256" key="1">
    <source>
        <dbReference type="SAM" id="MobiDB-lite"/>
    </source>
</evidence>
<protein>
    <submittedName>
        <fullName evidence="3">Uncharacterized protein</fullName>
    </submittedName>
</protein>
<dbReference type="Proteomes" id="UP000799539">
    <property type="component" value="Unassembled WGS sequence"/>
</dbReference>
<dbReference type="AlphaFoldDB" id="A0A6A6F5Z7"/>
<gene>
    <name evidence="3" type="ORF">CERZMDRAFT_101848</name>
</gene>
<evidence type="ECO:0000313" key="3">
    <source>
        <dbReference type="EMBL" id="KAF2208001.1"/>
    </source>
</evidence>
<keyword evidence="4" id="KW-1185">Reference proteome</keyword>
<proteinExistence type="predicted"/>
<feature type="compositionally biased region" description="Basic and acidic residues" evidence="1">
    <location>
        <begin position="133"/>
        <end position="146"/>
    </location>
</feature>
<evidence type="ECO:0000256" key="2">
    <source>
        <dbReference type="SAM" id="SignalP"/>
    </source>
</evidence>
<name>A0A6A6F5Z7_9PEZI</name>
<feature type="chain" id="PRO_5025489245" evidence="2">
    <location>
        <begin position="19"/>
        <end position="289"/>
    </location>
</feature>
<reference evidence="3" key="1">
    <citation type="journal article" date="2020" name="Stud. Mycol.">
        <title>101 Dothideomycetes genomes: a test case for predicting lifestyles and emergence of pathogens.</title>
        <authorList>
            <person name="Haridas S."/>
            <person name="Albert R."/>
            <person name="Binder M."/>
            <person name="Bloem J."/>
            <person name="Labutti K."/>
            <person name="Salamov A."/>
            <person name="Andreopoulos B."/>
            <person name="Baker S."/>
            <person name="Barry K."/>
            <person name="Bills G."/>
            <person name="Bluhm B."/>
            <person name="Cannon C."/>
            <person name="Castanera R."/>
            <person name="Culley D."/>
            <person name="Daum C."/>
            <person name="Ezra D."/>
            <person name="Gonzalez J."/>
            <person name="Henrissat B."/>
            <person name="Kuo A."/>
            <person name="Liang C."/>
            <person name="Lipzen A."/>
            <person name="Lutzoni F."/>
            <person name="Magnuson J."/>
            <person name="Mondo S."/>
            <person name="Nolan M."/>
            <person name="Ohm R."/>
            <person name="Pangilinan J."/>
            <person name="Park H.-J."/>
            <person name="Ramirez L."/>
            <person name="Alfaro M."/>
            <person name="Sun H."/>
            <person name="Tritt A."/>
            <person name="Yoshinaga Y."/>
            <person name="Zwiers L.-H."/>
            <person name="Turgeon B."/>
            <person name="Goodwin S."/>
            <person name="Spatafora J."/>
            <person name="Crous P."/>
            <person name="Grigoriev I."/>
        </authorList>
    </citation>
    <scope>NUCLEOTIDE SEQUENCE</scope>
    <source>
        <strain evidence="3">SCOH1-5</strain>
    </source>
</reference>
<feature type="region of interest" description="Disordered" evidence="1">
    <location>
        <begin position="95"/>
        <end position="152"/>
    </location>
</feature>
<accession>A0A6A6F5Z7</accession>
<keyword evidence="2" id="KW-0732">Signal</keyword>
<dbReference type="EMBL" id="ML992698">
    <property type="protein sequence ID" value="KAF2208001.1"/>
    <property type="molecule type" value="Genomic_DNA"/>
</dbReference>
<evidence type="ECO:0000313" key="4">
    <source>
        <dbReference type="Proteomes" id="UP000799539"/>
    </source>
</evidence>
<organism evidence="3 4">
    <name type="scientific">Cercospora zeae-maydis SCOH1-5</name>
    <dbReference type="NCBI Taxonomy" id="717836"/>
    <lineage>
        <taxon>Eukaryota</taxon>
        <taxon>Fungi</taxon>
        <taxon>Dikarya</taxon>
        <taxon>Ascomycota</taxon>
        <taxon>Pezizomycotina</taxon>
        <taxon>Dothideomycetes</taxon>
        <taxon>Dothideomycetidae</taxon>
        <taxon>Mycosphaerellales</taxon>
        <taxon>Mycosphaerellaceae</taxon>
        <taxon>Cercospora</taxon>
    </lineage>
</organism>
<feature type="signal peptide" evidence="2">
    <location>
        <begin position="1"/>
        <end position="18"/>
    </location>
</feature>
<sequence>MSLHAVIYGLLTIGLLTQSPLMVTSDIFDELKRANDLTVAMMTKPGLLYYTGTRSAHSSHFSCSSRSVTLGRELSPAVKDAEDDIHDEADDVDGAADEFDDIDSSPLAPTALSGREDQEVLPPSFPSPQAFKYDSRTKNVENDKPEPPPTPLSRRIQEMLLKSTTIARSAPSNTELAAAALAIISRNTNQPCILRCIPTMVQTTILPAREGSHQVHQYDSHRDEVLISSEQRCADPTRRQRREHGLLHRRTHLPHFQSWCACRSPIALDAKKNNTALSKDAKEKQVCQR</sequence>